<name>A0A968GA98_9SPIO</name>
<evidence type="ECO:0000313" key="2">
    <source>
        <dbReference type="Proteomes" id="UP000711995"/>
    </source>
</evidence>
<proteinExistence type="predicted"/>
<gene>
    <name evidence="1" type="ORF">HCT14_00335</name>
</gene>
<dbReference type="SUPFAM" id="SSF53850">
    <property type="entry name" value="Periplasmic binding protein-like II"/>
    <property type="match status" value="1"/>
</dbReference>
<dbReference type="EMBL" id="JAATLJ010000001">
    <property type="protein sequence ID" value="NIZ39968.1"/>
    <property type="molecule type" value="Genomic_DNA"/>
</dbReference>
<organism evidence="1 2">
    <name type="scientific">Entomospira entomophila</name>
    <dbReference type="NCBI Taxonomy" id="2719988"/>
    <lineage>
        <taxon>Bacteria</taxon>
        <taxon>Pseudomonadati</taxon>
        <taxon>Spirochaetota</taxon>
        <taxon>Spirochaetia</taxon>
        <taxon>Spirochaetales</taxon>
        <taxon>Spirochaetaceae</taxon>
        <taxon>Entomospira</taxon>
    </lineage>
</organism>
<reference evidence="1 2" key="1">
    <citation type="submission" date="2020-03" db="EMBL/GenBank/DDBJ databases">
        <title>Spirochaetal bacteria isolated from arthropods constitute a novel genus Entomospira genus novum within the order Spirochaetales.</title>
        <authorList>
            <person name="Grana-Miraglia L."/>
            <person name="Sikutova S."/>
            <person name="Fingerle V."/>
            <person name="Sing A."/>
            <person name="Castillo-Ramirez S."/>
            <person name="Margos G."/>
            <person name="Rudolf I."/>
        </authorList>
    </citation>
    <scope>NUCLEOTIDE SEQUENCE [LARGE SCALE GENOMIC DNA]</scope>
    <source>
        <strain evidence="1 2">BR193</strain>
    </source>
</reference>
<accession>A0A968GA98</accession>
<keyword evidence="2" id="KW-1185">Reference proteome</keyword>
<sequence>MMRKKLYYGFSMLLVLMVLGCHRMSSERVSYTILTSSEIEVLPFIVASEGAQSFFDWKVVIDGEGTLAERITKHQADFYITDFFSFYSLHDEEQDYLEQLAILGTYTDAVLVVRKGLINSPKGQWRMGMSYGTLSDYLLDYWFADEQINRIQVRDEEQGMELLERGIIDGMVLSAVSAHTLIDSGAFEQYQSLLRDGLRLSLLIDSHRVTLNEERNSKIVHDYKQGLELMQQNISILEKFHIEPEISLAMREIDQHTPFFSQKLFHDLRYWRSIHVPYTPNWSYEKLIWLPRESLNFNEI</sequence>
<evidence type="ECO:0000313" key="1">
    <source>
        <dbReference type="EMBL" id="NIZ39968.1"/>
    </source>
</evidence>
<dbReference type="RefSeq" id="WP_167699577.1">
    <property type="nucleotide sequence ID" value="NZ_JAATLJ010000001.1"/>
</dbReference>
<dbReference type="AlphaFoldDB" id="A0A968GA98"/>
<protein>
    <submittedName>
        <fullName evidence="1">Uncharacterized protein</fullName>
    </submittedName>
</protein>
<comment type="caution">
    <text evidence="1">The sequence shown here is derived from an EMBL/GenBank/DDBJ whole genome shotgun (WGS) entry which is preliminary data.</text>
</comment>
<dbReference type="Proteomes" id="UP000711995">
    <property type="component" value="Unassembled WGS sequence"/>
</dbReference>
<dbReference type="PROSITE" id="PS51257">
    <property type="entry name" value="PROKAR_LIPOPROTEIN"/>
    <property type="match status" value="1"/>
</dbReference>